<reference evidence="3 4" key="1">
    <citation type="journal article" date="2019" name="Sci. Rep.">
        <title>Orb-weaving spider Araneus ventricosus genome elucidates the spidroin gene catalogue.</title>
        <authorList>
            <person name="Kono N."/>
            <person name="Nakamura H."/>
            <person name="Ohtoshi R."/>
            <person name="Moran D.A.P."/>
            <person name="Shinohara A."/>
            <person name="Yoshida Y."/>
            <person name="Fujiwara M."/>
            <person name="Mori M."/>
            <person name="Tomita M."/>
            <person name="Arakawa K."/>
        </authorList>
    </citation>
    <scope>NUCLEOTIDE SEQUENCE [LARGE SCALE GENOMIC DNA]</scope>
</reference>
<keyword evidence="2" id="KW-0732">Signal</keyword>
<dbReference type="OrthoDB" id="6422018at2759"/>
<dbReference type="EMBL" id="BGPR01037088">
    <property type="protein sequence ID" value="GBO12605.1"/>
    <property type="molecule type" value="Genomic_DNA"/>
</dbReference>
<dbReference type="AlphaFoldDB" id="A0A4Y2UHL6"/>
<evidence type="ECO:0000313" key="4">
    <source>
        <dbReference type="Proteomes" id="UP000499080"/>
    </source>
</evidence>
<keyword evidence="1" id="KW-0472">Membrane</keyword>
<evidence type="ECO:0000313" key="3">
    <source>
        <dbReference type="EMBL" id="GBO12605.1"/>
    </source>
</evidence>
<comment type="caution">
    <text evidence="3">The sequence shown here is derived from an EMBL/GenBank/DDBJ whole genome shotgun (WGS) entry which is preliminary data.</text>
</comment>
<keyword evidence="1" id="KW-0812">Transmembrane</keyword>
<evidence type="ECO:0000256" key="2">
    <source>
        <dbReference type="SAM" id="SignalP"/>
    </source>
</evidence>
<sequence>MYRKVMLCCCLCVGGSHIVAAQSTVGMGLSPNSSSPSFWYQDLFLNGVTNKCYQTWILSILASCVVGLTGIIPLIFVPIESGSKLNQQGMFFMFS</sequence>
<protein>
    <submittedName>
        <fullName evidence="3">Uncharacterized protein</fullName>
    </submittedName>
</protein>
<gene>
    <name evidence="3" type="ORF">AVEN_216973_1</name>
</gene>
<feature type="signal peptide" evidence="2">
    <location>
        <begin position="1"/>
        <end position="21"/>
    </location>
</feature>
<name>A0A4Y2UHL6_ARAVE</name>
<keyword evidence="4" id="KW-1185">Reference proteome</keyword>
<organism evidence="3 4">
    <name type="scientific">Araneus ventricosus</name>
    <name type="common">Orbweaver spider</name>
    <name type="synonym">Epeira ventricosa</name>
    <dbReference type="NCBI Taxonomy" id="182803"/>
    <lineage>
        <taxon>Eukaryota</taxon>
        <taxon>Metazoa</taxon>
        <taxon>Ecdysozoa</taxon>
        <taxon>Arthropoda</taxon>
        <taxon>Chelicerata</taxon>
        <taxon>Arachnida</taxon>
        <taxon>Araneae</taxon>
        <taxon>Araneomorphae</taxon>
        <taxon>Entelegynae</taxon>
        <taxon>Araneoidea</taxon>
        <taxon>Araneidae</taxon>
        <taxon>Araneus</taxon>
    </lineage>
</organism>
<proteinExistence type="predicted"/>
<dbReference type="Proteomes" id="UP000499080">
    <property type="component" value="Unassembled WGS sequence"/>
</dbReference>
<evidence type="ECO:0000256" key="1">
    <source>
        <dbReference type="SAM" id="Phobius"/>
    </source>
</evidence>
<feature type="chain" id="PRO_5021201840" evidence="2">
    <location>
        <begin position="22"/>
        <end position="95"/>
    </location>
</feature>
<accession>A0A4Y2UHL6</accession>
<keyword evidence="1" id="KW-1133">Transmembrane helix</keyword>
<feature type="transmembrane region" description="Helical" evidence="1">
    <location>
        <begin position="56"/>
        <end position="77"/>
    </location>
</feature>